<evidence type="ECO:0000313" key="2">
    <source>
        <dbReference type="Proteomes" id="UP001447842"/>
    </source>
</evidence>
<dbReference type="EMBL" id="CP147920">
    <property type="protein sequence ID" value="XAU15026.1"/>
    <property type="molecule type" value="Genomic_DNA"/>
</dbReference>
<reference evidence="1 2" key="1">
    <citation type="submission" date="2024-03" db="EMBL/GenBank/DDBJ databases">
        <title>Sulfurimonas sp. HSL3-1.</title>
        <authorList>
            <person name="Wang S."/>
        </authorList>
    </citation>
    <scope>NUCLEOTIDE SEQUENCE [LARGE SCALE GENOMIC DNA]</scope>
    <source>
        <strain evidence="1 2">HSL3-1</strain>
    </source>
</reference>
<name>A0ABZ3H920_9BACT</name>
<gene>
    <name evidence="1" type="ORF">WCY31_12390</name>
</gene>
<sequence>MLLLVDDTYADTLKQSLPADKAWVLDARYDEFRCRVRLALDGYRTSPDAVQIYHETIEDIDTWLAEQRS</sequence>
<dbReference type="RefSeq" id="WP_345970093.1">
    <property type="nucleotide sequence ID" value="NZ_CP147920.1"/>
</dbReference>
<protein>
    <submittedName>
        <fullName evidence="1">Uncharacterized protein</fullName>
    </submittedName>
</protein>
<keyword evidence="2" id="KW-1185">Reference proteome</keyword>
<evidence type="ECO:0000313" key="1">
    <source>
        <dbReference type="EMBL" id="XAU15026.1"/>
    </source>
</evidence>
<proteinExistence type="predicted"/>
<accession>A0ABZ3H920</accession>
<organism evidence="1 2">
    <name type="scientific">Sulfurimonas diazotrophicus</name>
    <dbReference type="NCBI Taxonomy" id="3131939"/>
    <lineage>
        <taxon>Bacteria</taxon>
        <taxon>Pseudomonadati</taxon>
        <taxon>Campylobacterota</taxon>
        <taxon>Epsilonproteobacteria</taxon>
        <taxon>Campylobacterales</taxon>
        <taxon>Sulfurimonadaceae</taxon>
        <taxon>Sulfurimonas</taxon>
    </lineage>
</organism>
<dbReference type="Proteomes" id="UP001447842">
    <property type="component" value="Chromosome"/>
</dbReference>